<dbReference type="EMBL" id="CP053069">
    <property type="protein sequence ID" value="QJR13064.1"/>
    <property type="molecule type" value="Genomic_DNA"/>
</dbReference>
<dbReference type="GO" id="GO:0046394">
    <property type="term" value="P:carboxylic acid biosynthetic process"/>
    <property type="evidence" value="ECO:0007669"/>
    <property type="project" value="UniProtKB-ARBA"/>
</dbReference>
<dbReference type="GO" id="GO:0005829">
    <property type="term" value="C:cytosol"/>
    <property type="evidence" value="ECO:0007669"/>
    <property type="project" value="TreeGrafter"/>
</dbReference>
<keyword evidence="4" id="KW-0032">Aminotransferase</keyword>
<accession>A0A6M4H3D7</accession>
<dbReference type="Proteomes" id="UP000501534">
    <property type="component" value="Chromosome"/>
</dbReference>
<dbReference type="Pfam" id="PF01063">
    <property type="entry name" value="Aminotran_4"/>
    <property type="match status" value="1"/>
</dbReference>
<keyword evidence="3" id="KW-0663">Pyridoxal phosphate</keyword>
<protein>
    <submittedName>
        <fullName evidence="4">D-alanine aminotransferase</fullName>
        <ecNumber evidence="4">2.6.1.21</ecNumber>
    </submittedName>
</protein>
<evidence type="ECO:0000256" key="1">
    <source>
        <dbReference type="ARBA" id="ARBA00001933"/>
    </source>
</evidence>
<evidence type="ECO:0000256" key="2">
    <source>
        <dbReference type="ARBA" id="ARBA00009320"/>
    </source>
</evidence>
<comment type="cofactor">
    <cofactor evidence="1">
        <name>pyridoxal 5'-phosphate</name>
        <dbReference type="ChEBI" id="CHEBI:597326"/>
    </cofactor>
</comment>
<evidence type="ECO:0000256" key="3">
    <source>
        <dbReference type="ARBA" id="ARBA00022898"/>
    </source>
</evidence>
<evidence type="ECO:0000313" key="5">
    <source>
        <dbReference type="Proteomes" id="UP000501534"/>
    </source>
</evidence>
<keyword evidence="5" id="KW-1185">Reference proteome</keyword>
<comment type="similarity">
    <text evidence="2">Belongs to the class-IV pyridoxal-phosphate-dependent aminotransferase family.</text>
</comment>
<gene>
    <name evidence="4" type="primary">dat</name>
    <name evidence="4" type="ORF">DSM104443_04158</name>
</gene>
<dbReference type="CDD" id="cd01558">
    <property type="entry name" value="D-AAT_like"/>
    <property type="match status" value="1"/>
</dbReference>
<organism evidence="4 5">
    <name type="scientific">Usitatibacter rugosus</name>
    <dbReference type="NCBI Taxonomy" id="2732067"/>
    <lineage>
        <taxon>Bacteria</taxon>
        <taxon>Pseudomonadati</taxon>
        <taxon>Pseudomonadota</taxon>
        <taxon>Betaproteobacteria</taxon>
        <taxon>Nitrosomonadales</taxon>
        <taxon>Usitatibacteraceae</taxon>
        <taxon>Usitatibacter</taxon>
    </lineage>
</organism>
<proteinExistence type="inferred from homology"/>
<dbReference type="EC" id="2.6.1.21" evidence="4"/>
<dbReference type="KEGG" id="uru:DSM104443_04158"/>
<dbReference type="AlphaFoldDB" id="A0A6M4H3D7"/>
<keyword evidence="4" id="KW-0808">Transferase</keyword>
<dbReference type="GO" id="GO:0008652">
    <property type="term" value="P:amino acid biosynthetic process"/>
    <property type="evidence" value="ECO:0007669"/>
    <property type="project" value="UniProtKB-ARBA"/>
</dbReference>
<dbReference type="InterPro" id="IPR050571">
    <property type="entry name" value="Class-IV_PLP-Dep_Aminotrnsfr"/>
</dbReference>
<reference evidence="4 5" key="1">
    <citation type="submission" date="2020-04" db="EMBL/GenBank/DDBJ databases">
        <title>Usitatibacter rugosus gen. nov., sp. nov. and Usitatibacter palustris sp. nov., novel members of Usitatibacteraceae fam. nov. within the order Nitrosomonadales isolated from soil.</title>
        <authorList>
            <person name="Huber K.J."/>
            <person name="Neumann-Schaal M."/>
            <person name="Geppert A."/>
            <person name="Luckner M."/>
            <person name="Wanner G."/>
            <person name="Overmann J."/>
        </authorList>
    </citation>
    <scope>NUCLEOTIDE SEQUENCE [LARGE SCALE GENOMIC DNA]</scope>
    <source>
        <strain evidence="4 5">0125_3</strain>
    </source>
</reference>
<dbReference type="Gene3D" id="3.20.10.10">
    <property type="entry name" value="D-amino Acid Aminotransferase, subunit A, domain 2"/>
    <property type="match status" value="1"/>
</dbReference>
<sequence>MTSDIAYFNGKFLPLDEIRISPLDRGFIFGDGIYEVVPVYNGVPLHGREHFDRLQRSCDEILMKNPHTTDEWMAITMDLLKHHPGNQSVYIHVTRGVQSKRDHVIPKGLPNTVMMFCYPLASPSKESVENGVACVTAEDFRWKKNHVKSISLLGNVLARQVSVDAGAVETIMFRDGFMTEASASNAFVVKGGTVLAAPQDNLILLGITYQLLEKLAKDGTLKLEVRPISRAEVLAADEVWLSSSTKEVLAVTTLDGKPVGNGQPGPMFRKMHALYQDYKSRLGRKDAVAA</sequence>
<dbReference type="InterPro" id="IPR036038">
    <property type="entry name" value="Aminotransferase-like"/>
</dbReference>
<dbReference type="InterPro" id="IPR043132">
    <property type="entry name" value="BCAT-like_C"/>
</dbReference>
<dbReference type="SUPFAM" id="SSF56752">
    <property type="entry name" value="D-aminoacid aminotransferase-like PLP-dependent enzymes"/>
    <property type="match status" value="1"/>
</dbReference>
<name>A0A6M4H3D7_9PROT</name>
<dbReference type="GO" id="GO:0047810">
    <property type="term" value="F:D-alanine-2-oxoglutarate aminotransferase activity"/>
    <property type="evidence" value="ECO:0007669"/>
    <property type="project" value="UniProtKB-EC"/>
</dbReference>
<dbReference type="Gene3D" id="3.30.470.10">
    <property type="match status" value="1"/>
</dbReference>
<evidence type="ECO:0000313" key="4">
    <source>
        <dbReference type="EMBL" id="QJR13064.1"/>
    </source>
</evidence>
<dbReference type="InterPro" id="IPR043131">
    <property type="entry name" value="BCAT-like_N"/>
</dbReference>
<dbReference type="FunFam" id="3.20.10.10:FF:000002">
    <property type="entry name" value="D-alanine aminotransferase"/>
    <property type="match status" value="1"/>
</dbReference>
<dbReference type="RefSeq" id="WP_171095819.1">
    <property type="nucleotide sequence ID" value="NZ_CP053069.1"/>
</dbReference>
<dbReference type="InterPro" id="IPR001544">
    <property type="entry name" value="Aminotrans_IV"/>
</dbReference>
<dbReference type="PANTHER" id="PTHR42743">
    <property type="entry name" value="AMINO-ACID AMINOTRANSFERASE"/>
    <property type="match status" value="1"/>
</dbReference>
<dbReference type="PANTHER" id="PTHR42743:SF10">
    <property type="entry name" value="D-ALANINE AMINOTRANSFERASE"/>
    <property type="match status" value="1"/>
</dbReference>